<evidence type="ECO:0000313" key="3">
    <source>
        <dbReference type="Proteomes" id="UP000228809"/>
    </source>
</evidence>
<feature type="region of interest" description="Disordered" evidence="1">
    <location>
        <begin position="88"/>
        <end position="113"/>
    </location>
</feature>
<name>A0A2M6WEX9_9BACT</name>
<reference evidence="3" key="1">
    <citation type="submission" date="2017-09" db="EMBL/GenBank/DDBJ databases">
        <title>Depth-based differentiation of microbial function through sediment-hosted aquifers and enrichment of novel symbionts in the deep terrestrial subsurface.</title>
        <authorList>
            <person name="Probst A.J."/>
            <person name="Ladd B."/>
            <person name="Jarett J.K."/>
            <person name="Geller-Mcgrath D.E."/>
            <person name="Sieber C.M.K."/>
            <person name="Emerson J.B."/>
            <person name="Anantharaman K."/>
            <person name="Thomas B.C."/>
            <person name="Malmstrom R."/>
            <person name="Stieglmeier M."/>
            <person name="Klingl A."/>
            <person name="Woyke T."/>
            <person name="Ryan C.M."/>
            <person name="Banfield J.F."/>
        </authorList>
    </citation>
    <scope>NUCLEOTIDE SEQUENCE [LARGE SCALE GENOMIC DNA]</scope>
</reference>
<evidence type="ECO:0000313" key="2">
    <source>
        <dbReference type="EMBL" id="PIT91348.1"/>
    </source>
</evidence>
<proteinExistence type="predicted"/>
<comment type="caution">
    <text evidence="2">The sequence shown here is derived from an EMBL/GenBank/DDBJ whole genome shotgun (WGS) entry which is preliminary data.</text>
</comment>
<dbReference type="AlphaFoldDB" id="A0A2M6WEX9"/>
<sequence>MFLEHLPRAEVRTAQTNLDGDTTRKSRQLPSLHRFENFHKKIATVLPALRPLDKTEDCRRTVILDEKDIRADLTAFIVRLRLIHLHQREEHQKDEKDDEVDERQVKGPVAPLL</sequence>
<organism evidence="2 3">
    <name type="scientific">Candidatus Kaiserbacteria bacterium CG10_big_fil_rev_8_21_14_0_10_49_17</name>
    <dbReference type="NCBI Taxonomy" id="1974609"/>
    <lineage>
        <taxon>Bacteria</taxon>
        <taxon>Candidatus Kaiseribacteriota</taxon>
    </lineage>
</organism>
<gene>
    <name evidence="2" type="ORF">COU17_00965</name>
</gene>
<accession>A0A2M6WEX9</accession>
<dbReference type="EMBL" id="PFBJ01000004">
    <property type="protein sequence ID" value="PIT91348.1"/>
    <property type="molecule type" value="Genomic_DNA"/>
</dbReference>
<dbReference type="Proteomes" id="UP000228809">
    <property type="component" value="Unassembled WGS sequence"/>
</dbReference>
<evidence type="ECO:0000256" key="1">
    <source>
        <dbReference type="SAM" id="MobiDB-lite"/>
    </source>
</evidence>
<protein>
    <submittedName>
        <fullName evidence="2">Uncharacterized protein</fullName>
    </submittedName>
</protein>